<evidence type="ECO:0000313" key="3">
    <source>
        <dbReference type="EMBL" id="SKC23672.1"/>
    </source>
</evidence>
<evidence type="ECO:0000259" key="2">
    <source>
        <dbReference type="Pfam" id="PF17415"/>
    </source>
</evidence>
<dbReference type="STRING" id="889453.SAMN03080601_02954"/>
<keyword evidence="4" id="KW-1185">Reference proteome</keyword>
<feature type="domain" description="NigD-like C-terminal" evidence="2">
    <location>
        <begin position="103"/>
        <end position="210"/>
    </location>
</feature>
<dbReference type="Gene3D" id="2.60.40.2370">
    <property type="entry name" value="NigD-like, C-terminal beta sandwich domain"/>
    <property type="match status" value="1"/>
</dbReference>
<dbReference type="InterPro" id="IPR038179">
    <property type="entry name" value="NigD-like_N_sf"/>
</dbReference>
<gene>
    <name evidence="3" type="ORF">SAMN03080601_02954</name>
</gene>
<dbReference type="EMBL" id="FUYV01000019">
    <property type="protein sequence ID" value="SKC23672.1"/>
    <property type="molecule type" value="Genomic_DNA"/>
</dbReference>
<reference evidence="3 4" key="1">
    <citation type="submission" date="2017-02" db="EMBL/GenBank/DDBJ databases">
        <authorList>
            <person name="Peterson S.W."/>
        </authorList>
    </citation>
    <scope>NUCLEOTIDE SEQUENCE [LARGE SCALE GENOMIC DNA]</scope>
    <source>
        <strain evidence="3 4">DSM 24412</strain>
    </source>
</reference>
<dbReference type="Gene3D" id="2.40.50.500">
    <property type="entry name" value="NigD-like N-terminal OB domain"/>
    <property type="match status" value="1"/>
</dbReference>
<protein>
    <submittedName>
        <fullName evidence="3">NigD-like protein</fullName>
    </submittedName>
</protein>
<accession>A0A1T5HSS5</accession>
<evidence type="ECO:0000259" key="1">
    <source>
        <dbReference type="Pfam" id="PF12667"/>
    </source>
</evidence>
<dbReference type="Pfam" id="PF12667">
    <property type="entry name" value="NigD_N"/>
    <property type="match status" value="1"/>
</dbReference>
<dbReference type="InterPro" id="IPR024299">
    <property type="entry name" value="NigD-like_OB_dom"/>
</dbReference>
<organism evidence="3 4">
    <name type="scientific">Alkalitalea saponilacus</name>
    <dbReference type="NCBI Taxonomy" id="889453"/>
    <lineage>
        <taxon>Bacteria</taxon>
        <taxon>Pseudomonadati</taxon>
        <taxon>Bacteroidota</taxon>
        <taxon>Bacteroidia</taxon>
        <taxon>Marinilabiliales</taxon>
        <taxon>Marinilabiliaceae</taxon>
        <taxon>Alkalitalea</taxon>
    </lineage>
</organism>
<dbReference type="Proteomes" id="UP000191055">
    <property type="component" value="Unassembled WGS sequence"/>
</dbReference>
<proteinExistence type="predicted"/>
<feature type="domain" description="NigD-like N-terminal OB" evidence="1">
    <location>
        <begin position="35"/>
        <end position="98"/>
    </location>
</feature>
<sequence length="223" mass="25431">MLPFVTILATMFLLQGCLKDDDSYSLGKYWVTTGTIEKGDISPYVVVADNGDRLFPSATAVPHFKTKDGQRVWISYTILGDAEGQIDHYVRVNDLSEILTKGILELTPENADSIGHDPVTIRDYWFTGDFLTIRFIYGGGGRIHFINLVQDVENPVNEEGLPILEFRHNRNNDPYNYKMYGTVSFNLETLKTEEQDEVQFVLKAKSSGDRDDFEKVLTFKYDH</sequence>
<dbReference type="InterPro" id="IPR038143">
    <property type="entry name" value="NigD-like_C_dom_sf"/>
</dbReference>
<dbReference type="InterPro" id="IPR035376">
    <property type="entry name" value="NigD_C"/>
</dbReference>
<dbReference type="Pfam" id="PF17415">
    <property type="entry name" value="NigD_C"/>
    <property type="match status" value="1"/>
</dbReference>
<dbReference type="AlphaFoldDB" id="A0A1T5HSS5"/>
<evidence type="ECO:0000313" key="4">
    <source>
        <dbReference type="Proteomes" id="UP000191055"/>
    </source>
</evidence>
<name>A0A1T5HSS5_9BACT</name>